<reference evidence="3" key="1">
    <citation type="submission" date="2018-02" db="EMBL/GenBank/DDBJ databases">
        <authorList>
            <person name="Cohen D.B."/>
            <person name="Kent A.D."/>
        </authorList>
    </citation>
    <scope>NUCLEOTIDE SEQUENCE [LARGE SCALE GENOMIC DNA]</scope>
</reference>
<sequence length="62" mass="7071">MAAEIVWVNVPFTMAEYDALKRKSALTATGMVWEAVRQQPSMRGKPYGIGDRIKPTPEEYQR</sequence>
<proteinExistence type="predicted"/>
<accession>A0A2P1JXN0</accession>
<protein>
    <submittedName>
        <fullName evidence="2">Uncharacterized protein</fullName>
    </submittedName>
</protein>
<dbReference type="EMBL" id="MG962366">
    <property type="protein sequence ID" value="AVO25088.1"/>
    <property type="molecule type" value="Genomic_DNA"/>
</dbReference>
<evidence type="ECO:0000313" key="3">
    <source>
        <dbReference type="Proteomes" id="UP000241290"/>
    </source>
</evidence>
<dbReference type="GeneID" id="64766413"/>
<feature type="compositionally biased region" description="Basic and acidic residues" evidence="1">
    <location>
        <begin position="51"/>
        <end position="62"/>
    </location>
</feature>
<evidence type="ECO:0000313" key="2">
    <source>
        <dbReference type="EMBL" id="AVO25088.1"/>
    </source>
</evidence>
<organism evidence="2 3">
    <name type="scientific">Rhodococcus phage Finch</name>
    <dbReference type="NCBI Taxonomy" id="2094144"/>
    <lineage>
        <taxon>Viruses</taxon>
        <taxon>Duplodnaviria</taxon>
        <taxon>Heunggongvirae</taxon>
        <taxon>Uroviricota</taxon>
        <taxon>Caudoviricetes</taxon>
        <taxon>Finchvirus</taxon>
        <taxon>Finchvirus finch</taxon>
    </lineage>
</organism>
<gene>
    <name evidence="2" type="primary">160</name>
    <name evidence="2" type="ORF">SEA_FINCH_160</name>
</gene>
<keyword evidence="3" id="KW-1185">Reference proteome</keyword>
<dbReference type="RefSeq" id="YP_010059182.1">
    <property type="nucleotide sequence ID" value="NC_054724.1"/>
</dbReference>
<dbReference type="KEGG" id="vg:64766413"/>
<feature type="region of interest" description="Disordered" evidence="1">
    <location>
        <begin position="43"/>
        <end position="62"/>
    </location>
</feature>
<evidence type="ECO:0000256" key="1">
    <source>
        <dbReference type="SAM" id="MobiDB-lite"/>
    </source>
</evidence>
<dbReference type="Proteomes" id="UP000241290">
    <property type="component" value="Genome"/>
</dbReference>
<name>A0A2P1JXN0_9CAUD</name>